<dbReference type="AlphaFoldDB" id="A0AAD5TH03"/>
<sequence>MREYLDFLSKADVVRKAQSKIKKLHRKAQPGLDGMKAILVEGLESDLESDSKGQNSEGWLSTHVWAPLIDRLMLATDKIIVKRGETSSQSSSKRKQKEGLSTDRKPAGHKVDGAAEITGGYHYEILLWEAKPHASAVNPKAASSDRTCHSRGKL</sequence>
<gene>
    <name evidence="2" type="ORF">HDU87_005543</name>
</gene>
<dbReference type="Proteomes" id="UP001212152">
    <property type="component" value="Unassembled WGS sequence"/>
</dbReference>
<organism evidence="2 3">
    <name type="scientific">Geranomyces variabilis</name>
    <dbReference type="NCBI Taxonomy" id="109894"/>
    <lineage>
        <taxon>Eukaryota</taxon>
        <taxon>Fungi</taxon>
        <taxon>Fungi incertae sedis</taxon>
        <taxon>Chytridiomycota</taxon>
        <taxon>Chytridiomycota incertae sedis</taxon>
        <taxon>Chytridiomycetes</taxon>
        <taxon>Spizellomycetales</taxon>
        <taxon>Powellomycetaceae</taxon>
        <taxon>Geranomyces</taxon>
    </lineage>
</organism>
<feature type="region of interest" description="Disordered" evidence="1">
    <location>
        <begin position="83"/>
        <end position="113"/>
    </location>
</feature>
<name>A0AAD5TH03_9FUNG</name>
<comment type="caution">
    <text evidence="2">The sequence shown here is derived from an EMBL/GenBank/DDBJ whole genome shotgun (WGS) entry which is preliminary data.</text>
</comment>
<proteinExistence type="predicted"/>
<evidence type="ECO:0000313" key="2">
    <source>
        <dbReference type="EMBL" id="KAJ3176026.1"/>
    </source>
</evidence>
<evidence type="ECO:0000313" key="3">
    <source>
        <dbReference type="Proteomes" id="UP001212152"/>
    </source>
</evidence>
<protein>
    <submittedName>
        <fullName evidence="2">Uncharacterized protein</fullName>
    </submittedName>
</protein>
<accession>A0AAD5TH03</accession>
<keyword evidence="3" id="KW-1185">Reference proteome</keyword>
<dbReference type="EMBL" id="JADGJQ010000045">
    <property type="protein sequence ID" value="KAJ3176026.1"/>
    <property type="molecule type" value="Genomic_DNA"/>
</dbReference>
<feature type="compositionally biased region" description="Basic and acidic residues" evidence="1">
    <location>
        <begin position="97"/>
        <end position="113"/>
    </location>
</feature>
<evidence type="ECO:0000256" key="1">
    <source>
        <dbReference type="SAM" id="MobiDB-lite"/>
    </source>
</evidence>
<reference evidence="2" key="1">
    <citation type="submission" date="2020-05" db="EMBL/GenBank/DDBJ databases">
        <title>Phylogenomic resolution of chytrid fungi.</title>
        <authorList>
            <person name="Stajich J.E."/>
            <person name="Amses K."/>
            <person name="Simmons R."/>
            <person name="Seto K."/>
            <person name="Myers J."/>
            <person name="Bonds A."/>
            <person name="Quandt C.A."/>
            <person name="Barry K."/>
            <person name="Liu P."/>
            <person name="Grigoriev I."/>
            <person name="Longcore J.E."/>
            <person name="James T.Y."/>
        </authorList>
    </citation>
    <scope>NUCLEOTIDE SEQUENCE</scope>
    <source>
        <strain evidence="2">JEL0379</strain>
    </source>
</reference>